<keyword evidence="3 10" id="KW-0436">Ligase</keyword>
<evidence type="ECO:0000256" key="2">
    <source>
        <dbReference type="ARBA" id="ARBA00013025"/>
    </source>
</evidence>
<evidence type="ECO:0000259" key="12">
    <source>
        <dbReference type="Pfam" id="PF08245"/>
    </source>
</evidence>
<evidence type="ECO:0000256" key="4">
    <source>
        <dbReference type="ARBA" id="ARBA00022723"/>
    </source>
</evidence>
<proteinExistence type="inferred from homology"/>
<evidence type="ECO:0000259" key="11">
    <source>
        <dbReference type="Pfam" id="PF02875"/>
    </source>
</evidence>
<evidence type="ECO:0000256" key="7">
    <source>
        <dbReference type="ARBA" id="ARBA00022842"/>
    </source>
</evidence>
<comment type="caution">
    <text evidence="13">The sequence shown here is derived from an EMBL/GenBank/DDBJ whole genome shotgun (WGS) entry which is preliminary data.</text>
</comment>
<dbReference type="Pfam" id="PF02875">
    <property type="entry name" value="Mur_ligase_C"/>
    <property type="match status" value="1"/>
</dbReference>
<evidence type="ECO:0000256" key="8">
    <source>
        <dbReference type="ARBA" id="ARBA00030592"/>
    </source>
</evidence>
<reference evidence="13 14" key="1">
    <citation type="submission" date="2020-11" db="EMBL/GenBank/DDBJ databases">
        <title>Sequencing the genomes of 1000 actinobacteria strains.</title>
        <authorList>
            <person name="Klenk H.-P."/>
        </authorList>
    </citation>
    <scope>NUCLEOTIDE SEQUENCE [LARGE SCALE GENOMIC DNA]</scope>
    <source>
        <strain evidence="13 14">DSM 101695</strain>
    </source>
</reference>
<dbReference type="InterPro" id="IPR018109">
    <property type="entry name" value="Folylpolyglutamate_synth_CS"/>
</dbReference>
<keyword evidence="6 10" id="KW-0067">ATP-binding</keyword>
<dbReference type="SUPFAM" id="SSF53623">
    <property type="entry name" value="MurD-like peptide ligases, catalytic domain"/>
    <property type="match status" value="1"/>
</dbReference>
<dbReference type="Pfam" id="PF08245">
    <property type="entry name" value="Mur_ligase_M"/>
    <property type="match status" value="1"/>
</dbReference>
<dbReference type="InterPro" id="IPR036565">
    <property type="entry name" value="Mur-like_cat_sf"/>
</dbReference>
<evidence type="ECO:0000313" key="13">
    <source>
        <dbReference type="EMBL" id="MBG6100096.1"/>
    </source>
</evidence>
<dbReference type="PROSITE" id="PS01012">
    <property type="entry name" value="FOLYLPOLYGLU_SYNT_2"/>
    <property type="match status" value="1"/>
</dbReference>
<dbReference type="Gene3D" id="3.90.190.20">
    <property type="entry name" value="Mur ligase, C-terminal domain"/>
    <property type="match status" value="1"/>
</dbReference>
<evidence type="ECO:0000256" key="9">
    <source>
        <dbReference type="ARBA" id="ARBA00047493"/>
    </source>
</evidence>
<feature type="domain" description="Mur ligase C-terminal" evidence="11">
    <location>
        <begin position="303"/>
        <end position="430"/>
    </location>
</feature>
<dbReference type="SUPFAM" id="SSF53244">
    <property type="entry name" value="MurD-like peptide ligases, peptide-binding domain"/>
    <property type="match status" value="1"/>
</dbReference>
<dbReference type="InterPro" id="IPR001645">
    <property type="entry name" value="Folylpolyglutamate_synth"/>
</dbReference>
<evidence type="ECO:0000313" key="14">
    <source>
        <dbReference type="Proteomes" id="UP000631791"/>
    </source>
</evidence>
<dbReference type="InterPro" id="IPR004101">
    <property type="entry name" value="Mur_ligase_C"/>
</dbReference>
<name>A0ABS0JV86_9ACTN</name>
<dbReference type="GO" id="GO:0004326">
    <property type="term" value="F:tetrahydrofolylpolyglutamate synthase activity"/>
    <property type="evidence" value="ECO:0007669"/>
    <property type="project" value="UniProtKB-EC"/>
</dbReference>
<evidence type="ECO:0000256" key="10">
    <source>
        <dbReference type="PIRNR" id="PIRNR001563"/>
    </source>
</evidence>
<sequence length="444" mass="46925">MTDRTDFAAVEAELNARGFTRMVFELDRIESLLDLLGSPQRAYPAIHLTGTNGKTSTARMIDSLLRAHGLHTGRYTSPHLETVRERISLDGEPVSEERFTSVYREIKPLAELVDARSDEPLTYFDMTTALAFATFADAPVDIAVVEVGLGGAEDATNVLQAGVCVITPIGLDHTEWLGDTLQDIALAKAGIIHPGATVISAAQEEEAAGPLLERCAEVGATIAREGGEFGVLGRAVAVGGQVLTLQGLGGVYDDVFIPLHGAHQAQNAAMALAAVEAFLGAGARRQLDIEAVREGFASTSSPGRLERVRNAPTILLDGAHNPHGMKATVTALQEEFAFSKLVAVIGVLADKDAEALLELLEPVVDQVVVTRNSSPRAMPTEELAALAAEIFGEERVASAEEMPDAIELAVAMAEEDVPGELSGVGVLVTGSVVTVADARRLLKR</sequence>
<dbReference type="RefSeq" id="WP_196919327.1">
    <property type="nucleotide sequence ID" value="NZ_JADOTY010000001.1"/>
</dbReference>
<accession>A0ABS0JV86</accession>
<dbReference type="PANTHER" id="PTHR11136:SF0">
    <property type="entry name" value="DIHYDROFOLATE SYNTHETASE-RELATED"/>
    <property type="match status" value="1"/>
</dbReference>
<dbReference type="EMBL" id="JADOTY010000001">
    <property type="protein sequence ID" value="MBG6100096.1"/>
    <property type="molecule type" value="Genomic_DNA"/>
</dbReference>
<dbReference type="InterPro" id="IPR036615">
    <property type="entry name" value="Mur_ligase_C_dom_sf"/>
</dbReference>
<dbReference type="PROSITE" id="PS01011">
    <property type="entry name" value="FOLYLPOLYGLU_SYNT_1"/>
    <property type="match status" value="1"/>
</dbReference>
<keyword evidence="4" id="KW-0479">Metal-binding</keyword>
<comment type="catalytic activity">
    <reaction evidence="9">
        <text>(6S)-5,6,7,8-tetrahydrofolyl-(gamma-L-Glu)(n) + L-glutamate + ATP = (6S)-5,6,7,8-tetrahydrofolyl-(gamma-L-Glu)(n+1) + ADP + phosphate + H(+)</text>
        <dbReference type="Rhea" id="RHEA:10580"/>
        <dbReference type="Rhea" id="RHEA-COMP:14738"/>
        <dbReference type="Rhea" id="RHEA-COMP:14740"/>
        <dbReference type="ChEBI" id="CHEBI:15378"/>
        <dbReference type="ChEBI" id="CHEBI:29985"/>
        <dbReference type="ChEBI" id="CHEBI:30616"/>
        <dbReference type="ChEBI" id="CHEBI:43474"/>
        <dbReference type="ChEBI" id="CHEBI:141005"/>
        <dbReference type="ChEBI" id="CHEBI:456216"/>
        <dbReference type="EC" id="6.3.2.17"/>
    </reaction>
</comment>
<keyword evidence="7" id="KW-0460">Magnesium</keyword>
<dbReference type="PIRSF" id="PIRSF001563">
    <property type="entry name" value="Folylpolyglu_synth"/>
    <property type="match status" value="1"/>
</dbReference>
<gene>
    <name evidence="13" type="ORF">IW249_000510</name>
</gene>
<evidence type="ECO:0000256" key="3">
    <source>
        <dbReference type="ARBA" id="ARBA00022598"/>
    </source>
</evidence>
<evidence type="ECO:0000256" key="1">
    <source>
        <dbReference type="ARBA" id="ARBA00008276"/>
    </source>
</evidence>
<comment type="similarity">
    <text evidence="1 10">Belongs to the folylpolyglutamate synthase family.</text>
</comment>
<keyword evidence="14" id="KW-1185">Reference proteome</keyword>
<dbReference type="Proteomes" id="UP000631791">
    <property type="component" value="Unassembled WGS sequence"/>
</dbReference>
<feature type="domain" description="Mur ligase central" evidence="12">
    <location>
        <begin position="49"/>
        <end position="275"/>
    </location>
</feature>
<organism evidence="13 14">
    <name type="scientific">Micromonospora vinacea</name>
    <dbReference type="NCBI Taxonomy" id="709878"/>
    <lineage>
        <taxon>Bacteria</taxon>
        <taxon>Bacillati</taxon>
        <taxon>Actinomycetota</taxon>
        <taxon>Actinomycetes</taxon>
        <taxon>Micromonosporales</taxon>
        <taxon>Micromonosporaceae</taxon>
        <taxon>Micromonospora</taxon>
    </lineage>
</organism>
<dbReference type="NCBIfam" id="TIGR01499">
    <property type="entry name" value="folC"/>
    <property type="match status" value="1"/>
</dbReference>
<evidence type="ECO:0000256" key="6">
    <source>
        <dbReference type="ARBA" id="ARBA00022840"/>
    </source>
</evidence>
<evidence type="ECO:0000256" key="5">
    <source>
        <dbReference type="ARBA" id="ARBA00022741"/>
    </source>
</evidence>
<protein>
    <recommendedName>
        <fullName evidence="2">tetrahydrofolate synthase</fullName>
        <ecNumber evidence="2">6.3.2.17</ecNumber>
    </recommendedName>
    <alternativeName>
        <fullName evidence="8">Tetrahydrofolylpolyglutamate synthase</fullName>
    </alternativeName>
</protein>
<dbReference type="GO" id="GO:0008841">
    <property type="term" value="F:dihydrofolate synthase activity"/>
    <property type="evidence" value="ECO:0007669"/>
    <property type="project" value="UniProtKB-EC"/>
</dbReference>
<dbReference type="InterPro" id="IPR013221">
    <property type="entry name" value="Mur_ligase_cen"/>
</dbReference>
<keyword evidence="5 10" id="KW-0547">Nucleotide-binding</keyword>
<dbReference type="EC" id="6.3.2.17" evidence="2"/>
<dbReference type="PANTHER" id="PTHR11136">
    <property type="entry name" value="FOLYLPOLYGLUTAMATE SYNTHASE-RELATED"/>
    <property type="match status" value="1"/>
</dbReference>
<dbReference type="Gene3D" id="3.40.1190.10">
    <property type="entry name" value="Mur-like, catalytic domain"/>
    <property type="match status" value="1"/>
</dbReference>